<evidence type="ECO:0000259" key="3">
    <source>
        <dbReference type="Pfam" id="PF13229"/>
    </source>
</evidence>
<comment type="caution">
    <text evidence="4">The sequence shown here is derived from an EMBL/GenBank/DDBJ whole genome shotgun (WGS) entry which is preliminary data.</text>
</comment>
<sequence length="372" mass="37720">MPKHPGSIALFAGMFFSAALLAAAGGASAATLSVGAGQKYKTIQAAIDAATQGDVIAISPGSYTGARVYKSSLTLYGTAGGVTISGGLVQSKGLIVVSSSNTTIKNITFSGAKGGDGNGAGIRMQGTNLTVLNSVFKNNQNGILADPNGGSTLTVKNSSFIHNGACVSSKGCAHGIYAGHIKLLDVENNTFTDTQSGHAIKSRAIATRVIGNTIKDGPTGTSSYLIDVPNGGAVTITGNKLEKGAKSSNAMTAIALGEEGNTNPAGVMLIANNSFQNDHPKTQSFVWNSTGNKALQVAGNVLSGYKTTPLKGSGIISGAPPVNTKLRSDLAFNMTRSSVMAVPESSSLAVFAGALVGLGIFAARRRRIKPAR</sequence>
<dbReference type="SMART" id="SM00710">
    <property type="entry name" value="PbH1"/>
    <property type="match status" value="5"/>
</dbReference>
<keyword evidence="5" id="KW-1185">Reference proteome</keyword>
<feature type="chain" id="PRO_5032323725" description="Right handed beta helix domain-containing protein" evidence="2">
    <location>
        <begin position="30"/>
        <end position="372"/>
    </location>
</feature>
<evidence type="ECO:0000256" key="1">
    <source>
        <dbReference type="SAM" id="Phobius"/>
    </source>
</evidence>
<dbReference type="RefSeq" id="WP_167083400.1">
    <property type="nucleotide sequence ID" value="NZ_BAAADC010000001.1"/>
</dbReference>
<accession>A0A846N2E0</accession>
<dbReference type="InterPro" id="IPR006626">
    <property type="entry name" value="PbH1"/>
</dbReference>
<dbReference type="Pfam" id="PF13229">
    <property type="entry name" value="Beta_helix"/>
    <property type="match status" value="1"/>
</dbReference>
<evidence type="ECO:0000256" key="2">
    <source>
        <dbReference type="SAM" id="SignalP"/>
    </source>
</evidence>
<keyword evidence="1" id="KW-0472">Membrane</keyword>
<name>A0A846N2E0_9PROT</name>
<reference evidence="4 5" key="1">
    <citation type="submission" date="2020-03" db="EMBL/GenBank/DDBJ databases">
        <title>Genomic Encyclopedia of Type Strains, Phase IV (KMG-IV): sequencing the most valuable type-strain genomes for metagenomic binning, comparative biology and taxonomic classification.</title>
        <authorList>
            <person name="Goeker M."/>
        </authorList>
    </citation>
    <scope>NUCLEOTIDE SEQUENCE [LARGE SCALE GENOMIC DNA]</scope>
    <source>
        <strain evidence="4 5">DSM 19867</strain>
    </source>
</reference>
<feature type="transmembrane region" description="Helical" evidence="1">
    <location>
        <begin position="345"/>
        <end position="363"/>
    </location>
</feature>
<dbReference type="Proteomes" id="UP000570514">
    <property type="component" value="Unassembled WGS sequence"/>
</dbReference>
<keyword evidence="2" id="KW-0732">Signal</keyword>
<dbReference type="InterPro" id="IPR012334">
    <property type="entry name" value="Pectin_lyas_fold"/>
</dbReference>
<dbReference type="InterPro" id="IPR039448">
    <property type="entry name" value="Beta_helix"/>
</dbReference>
<proteinExistence type="predicted"/>
<keyword evidence="1" id="KW-1133">Transmembrane helix</keyword>
<dbReference type="EMBL" id="JAASRM010000001">
    <property type="protein sequence ID" value="NIK89297.1"/>
    <property type="molecule type" value="Genomic_DNA"/>
</dbReference>
<dbReference type="InterPro" id="IPR011050">
    <property type="entry name" value="Pectin_lyase_fold/virulence"/>
</dbReference>
<feature type="domain" description="Right handed beta helix" evidence="3">
    <location>
        <begin position="81"/>
        <end position="167"/>
    </location>
</feature>
<keyword evidence="1" id="KW-0812">Transmembrane</keyword>
<evidence type="ECO:0000313" key="4">
    <source>
        <dbReference type="EMBL" id="NIK89297.1"/>
    </source>
</evidence>
<gene>
    <name evidence="4" type="ORF">FHS83_002615</name>
</gene>
<dbReference type="Gene3D" id="2.160.20.10">
    <property type="entry name" value="Single-stranded right-handed beta-helix, Pectin lyase-like"/>
    <property type="match status" value="1"/>
</dbReference>
<organism evidence="4 5">
    <name type="scientific">Rhizomicrobium palustre</name>
    <dbReference type="NCBI Taxonomy" id="189966"/>
    <lineage>
        <taxon>Bacteria</taxon>
        <taxon>Pseudomonadati</taxon>
        <taxon>Pseudomonadota</taxon>
        <taxon>Alphaproteobacteria</taxon>
        <taxon>Micropepsales</taxon>
        <taxon>Micropepsaceae</taxon>
        <taxon>Rhizomicrobium</taxon>
    </lineage>
</organism>
<feature type="signal peptide" evidence="2">
    <location>
        <begin position="1"/>
        <end position="29"/>
    </location>
</feature>
<protein>
    <recommendedName>
        <fullName evidence="3">Right handed beta helix domain-containing protein</fullName>
    </recommendedName>
</protein>
<dbReference type="AlphaFoldDB" id="A0A846N2E0"/>
<dbReference type="SUPFAM" id="SSF51126">
    <property type="entry name" value="Pectin lyase-like"/>
    <property type="match status" value="1"/>
</dbReference>
<evidence type="ECO:0000313" key="5">
    <source>
        <dbReference type="Proteomes" id="UP000570514"/>
    </source>
</evidence>